<evidence type="ECO:0000256" key="9">
    <source>
        <dbReference type="ARBA" id="ARBA00022833"/>
    </source>
</evidence>
<dbReference type="PANTHER" id="PTHR11224:SF39">
    <property type="entry name" value="RING-TYPE E3 UBIQUITIN TRANSFERASE"/>
    <property type="match status" value="1"/>
</dbReference>
<dbReference type="FunFam" id="3.30.40.10:FF:000117">
    <property type="entry name" value="Probable E3 ubiquitin-protein ligase makorin-1"/>
    <property type="match status" value="1"/>
</dbReference>
<protein>
    <recommendedName>
        <fullName evidence="3">RING-type E3 ubiquitin transferase</fullName>
        <ecNumber evidence="3">2.3.2.27</ecNumber>
    </recommendedName>
</protein>
<dbReference type="InterPro" id="IPR001841">
    <property type="entry name" value="Znf_RING"/>
</dbReference>
<evidence type="ECO:0000256" key="7">
    <source>
        <dbReference type="ARBA" id="ARBA00022771"/>
    </source>
</evidence>
<dbReference type="InterPro" id="IPR017907">
    <property type="entry name" value="Znf_RING_CS"/>
</dbReference>
<feature type="domain" description="C3H1-type" evidence="13">
    <location>
        <begin position="183"/>
        <end position="211"/>
    </location>
</feature>
<evidence type="ECO:0000256" key="4">
    <source>
        <dbReference type="ARBA" id="ARBA00022679"/>
    </source>
</evidence>
<keyword evidence="4" id="KW-0808">Transferase</keyword>
<evidence type="ECO:0000256" key="2">
    <source>
        <dbReference type="ARBA" id="ARBA00004906"/>
    </source>
</evidence>
<evidence type="ECO:0000313" key="15">
    <source>
        <dbReference type="Proteomes" id="UP000606274"/>
    </source>
</evidence>
<keyword evidence="15" id="KW-1185">Reference proteome</keyword>
<proteinExistence type="predicted"/>
<dbReference type="GO" id="GO:0061630">
    <property type="term" value="F:ubiquitin protein ligase activity"/>
    <property type="evidence" value="ECO:0007669"/>
    <property type="project" value="UniProtKB-EC"/>
</dbReference>
<dbReference type="SUPFAM" id="SSF57850">
    <property type="entry name" value="RING/U-box"/>
    <property type="match status" value="1"/>
</dbReference>
<dbReference type="Proteomes" id="UP000606274">
    <property type="component" value="Unassembled WGS sequence"/>
</dbReference>
<evidence type="ECO:0000256" key="11">
    <source>
        <dbReference type="SAM" id="MobiDB-lite"/>
    </source>
</evidence>
<keyword evidence="9 10" id="KW-0862">Zinc</keyword>
<evidence type="ECO:0000259" key="12">
    <source>
        <dbReference type="PROSITE" id="PS50089"/>
    </source>
</evidence>
<keyword evidence="7 10" id="KW-0863">Zinc-finger</keyword>
<dbReference type="EMBL" id="JABFDY010000017">
    <property type="protein sequence ID" value="KAF7695329.1"/>
    <property type="molecule type" value="Genomic_DNA"/>
</dbReference>
<evidence type="ECO:0000256" key="6">
    <source>
        <dbReference type="ARBA" id="ARBA00022737"/>
    </source>
</evidence>
<comment type="caution">
    <text evidence="14">The sequence shown here is derived from an EMBL/GenBank/DDBJ whole genome shotgun (WGS) entry which is preliminary data.</text>
</comment>
<keyword evidence="5 10" id="KW-0479">Metal-binding</keyword>
<feature type="region of interest" description="Disordered" evidence="11">
    <location>
        <begin position="1"/>
        <end position="31"/>
    </location>
</feature>
<feature type="compositionally biased region" description="Polar residues" evidence="11">
    <location>
        <begin position="14"/>
        <end position="26"/>
    </location>
</feature>
<dbReference type="AlphaFoldDB" id="A0A8T0AUC5"/>
<dbReference type="PROSITE" id="PS50089">
    <property type="entry name" value="ZF_RING_2"/>
    <property type="match status" value="1"/>
</dbReference>
<comment type="pathway">
    <text evidence="2">Protein modification; protein ubiquitination.</text>
</comment>
<feature type="zinc finger region" description="C3H1-type" evidence="10">
    <location>
        <begin position="183"/>
        <end position="211"/>
    </location>
</feature>
<keyword evidence="6" id="KW-0677">Repeat</keyword>
<feature type="region of interest" description="Disordered" evidence="11">
    <location>
        <begin position="57"/>
        <end position="82"/>
    </location>
</feature>
<dbReference type="GO" id="GO:0008270">
    <property type="term" value="F:zinc ion binding"/>
    <property type="evidence" value="ECO:0007669"/>
    <property type="project" value="UniProtKB-KW"/>
</dbReference>
<dbReference type="EC" id="2.3.2.27" evidence="3"/>
<dbReference type="PANTHER" id="PTHR11224">
    <property type="entry name" value="MAKORIN-RELATED"/>
    <property type="match status" value="1"/>
</dbReference>
<evidence type="ECO:0000313" key="14">
    <source>
        <dbReference type="EMBL" id="KAF7695329.1"/>
    </source>
</evidence>
<organism evidence="14 15">
    <name type="scientific">Silurus meridionalis</name>
    <name type="common">Southern catfish</name>
    <name type="synonym">Silurus soldatovi meridionalis</name>
    <dbReference type="NCBI Taxonomy" id="175797"/>
    <lineage>
        <taxon>Eukaryota</taxon>
        <taxon>Metazoa</taxon>
        <taxon>Chordata</taxon>
        <taxon>Craniata</taxon>
        <taxon>Vertebrata</taxon>
        <taxon>Euteleostomi</taxon>
        <taxon>Actinopterygii</taxon>
        <taxon>Neopterygii</taxon>
        <taxon>Teleostei</taxon>
        <taxon>Ostariophysi</taxon>
        <taxon>Siluriformes</taxon>
        <taxon>Siluridae</taxon>
        <taxon>Silurus</taxon>
    </lineage>
</organism>
<dbReference type="InterPro" id="IPR013083">
    <property type="entry name" value="Znf_RING/FYVE/PHD"/>
</dbReference>
<evidence type="ECO:0000256" key="1">
    <source>
        <dbReference type="ARBA" id="ARBA00000900"/>
    </source>
</evidence>
<name>A0A8T0AUC5_SILME</name>
<evidence type="ECO:0000256" key="8">
    <source>
        <dbReference type="ARBA" id="ARBA00022786"/>
    </source>
</evidence>
<reference evidence="14" key="1">
    <citation type="submission" date="2020-08" db="EMBL/GenBank/DDBJ databases">
        <title>Chromosome-level assembly of Southern catfish (Silurus meridionalis) provides insights into visual adaptation to the nocturnal and benthic lifestyles.</title>
        <authorList>
            <person name="Zhang Y."/>
            <person name="Wang D."/>
            <person name="Peng Z."/>
        </authorList>
    </citation>
    <scope>NUCLEOTIDE SEQUENCE</scope>
    <source>
        <strain evidence="14">SWU-2019-XX</strain>
        <tissue evidence="14">Muscle</tissue>
    </source>
</reference>
<accession>A0A8T0AUC5</accession>
<keyword evidence="8" id="KW-0833">Ubl conjugation pathway</keyword>
<dbReference type="Pfam" id="PF13639">
    <property type="entry name" value="zf-RING_2"/>
    <property type="match status" value="1"/>
</dbReference>
<dbReference type="PROSITE" id="PS00518">
    <property type="entry name" value="ZF_RING_1"/>
    <property type="match status" value="1"/>
</dbReference>
<dbReference type="SMART" id="SM00184">
    <property type="entry name" value="RING"/>
    <property type="match status" value="1"/>
</dbReference>
<dbReference type="GO" id="GO:0000209">
    <property type="term" value="P:protein polyubiquitination"/>
    <property type="evidence" value="ECO:0007669"/>
    <property type="project" value="InterPro"/>
</dbReference>
<dbReference type="InterPro" id="IPR045072">
    <property type="entry name" value="MKRN-like"/>
</dbReference>
<evidence type="ECO:0000259" key="13">
    <source>
        <dbReference type="PROSITE" id="PS50103"/>
    </source>
</evidence>
<comment type="catalytic activity">
    <reaction evidence="1">
        <text>S-ubiquitinyl-[E2 ubiquitin-conjugating enzyme]-L-cysteine + [acceptor protein]-L-lysine = [E2 ubiquitin-conjugating enzyme]-L-cysteine + N(6)-ubiquitinyl-[acceptor protein]-L-lysine.</text>
        <dbReference type="EC" id="2.3.2.27"/>
    </reaction>
</comment>
<gene>
    <name evidence="14" type="ORF">HF521_007052</name>
</gene>
<evidence type="ECO:0000256" key="10">
    <source>
        <dbReference type="PROSITE-ProRule" id="PRU00723"/>
    </source>
</evidence>
<dbReference type="Gene3D" id="3.30.40.10">
    <property type="entry name" value="Zinc/RING finger domain, C3HC4 (zinc finger)"/>
    <property type="match status" value="1"/>
</dbReference>
<sequence length="262" mass="29860">MVTFNWRRRASEPLVTTSSHQQISQRETADIAEEEEHAVLEAGSTGHQQEEGLQPLERDNPSLHHLPCSSQDESTSQESGATASNPGLFMAYNESKDVVCGICMDKVYEKATARERRFGILPNCSHAFCLGCIMTWRKTKDFQEEVIKACPQCRVRSSFYIPSKYWVCEGEAKEALIASFKEKSSKIKCNFFLRHGCCPFALECIYSHELPPGHQPQGRFRQKNALEMLEDMDNEEQRLLGYLIALALLDDDEFDFIQIDHV</sequence>
<dbReference type="PROSITE" id="PS50103">
    <property type="entry name" value="ZF_C3H1"/>
    <property type="match status" value="1"/>
</dbReference>
<feature type="compositionally biased region" description="Polar residues" evidence="11">
    <location>
        <begin position="68"/>
        <end position="82"/>
    </location>
</feature>
<dbReference type="InterPro" id="IPR000571">
    <property type="entry name" value="Znf_CCCH"/>
</dbReference>
<evidence type="ECO:0000256" key="3">
    <source>
        <dbReference type="ARBA" id="ARBA00012483"/>
    </source>
</evidence>
<evidence type="ECO:0000256" key="5">
    <source>
        <dbReference type="ARBA" id="ARBA00022723"/>
    </source>
</evidence>
<feature type="domain" description="RING-type" evidence="12">
    <location>
        <begin position="100"/>
        <end position="154"/>
    </location>
</feature>
<dbReference type="CDD" id="cd16732">
    <property type="entry name" value="RING-HC_MKRN4"/>
    <property type="match status" value="1"/>
</dbReference>